<dbReference type="EMBL" id="CP003488">
    <property type="protein sequence ID" value="AFH93481.1"/>
    <property type="molecule type" value="Genomic_DNA"/>
</dbReference>
<dbReference type="RefSeq" id="WP_014656896.1">
    <property type="nucleotide sequence ID" value="NC_017731.1"/>
</dbReference>
<dbReference type="PANTHER" id="PTHR10625:SF10">
    <property type="entry name" value="HISTONE DEACETYLASE HDAC1"/>
    <property type="match status" value="1"/>
</dbReference>
<dbReference type="GO" id="GO:0004407">
    <property type="term" value="F:histone deacetylase activity"/>
    <property type="evidence" value="ECO:0007669"/>
    <property type="project" value="TreeGrafter"/>
</dbReference>
<dbReference type="KEGG" id="psi:S70_08075"/>
<dbReference type="GeneID" id="93517719"/>
<sequence length="379" mass="41591">MFCSMKDSTIKTGLFYHEYCLWGRSYKSSPLAYNQMNWMQPFANNEFGASSASCVRRFKSLIDVSGMNEFLFSYSAPPITYNDAARVHTQEYLNDFIELSKNEGGELGLQAPFGPGGYQIALLSAGQAKAAVHQVMDGSLNRAYAVCVPAGHHALPDKAMGATYLANSSIAAKYALENLGAKKVAILDWDVHHGNGTQAIFYNDNKVLTISMHQDNCFPINSGGIEEQGNREGLGFNINIPLLPGCGHDEYLYALRTIAIPALRTYKPDLIIIGSGYDASTFDPLGHMQLHSQSYREMIESIVAVAQDVCHGKVVVIHEGGYSEHYVPFCALALLEGLSGINTQVVDPFISFIQQQTIPQALKELQENLINHQAIKLGL</sequence>
<dbReference type="CDD" id="cd09996">
    <property type="entry name" value="HDAC_classII_1"/>
    <property type="match status" value="1"/>
</dbReference>
<dbReference type="OrthoDB" id="9808367at2"/>
<dbReference type="Pfam" id="PF00850">
    <property type="entry name" value="Hist_deacetyl"/>
    <property type="match status" value="1"/>
</dbReference>
<reference evidence="4" key="2">
    <citation type="submission" date="2012-04" db="EMBL/GenBank/DDBJ databases">
        <title>Complete genome sequence of Providencia stuartii clinical isolate MRSN 2154.</title>
        <authorList>
            <person name="Clifford R.J."/>
            <person name="Hang J."/>
            <person name="Riley M.C."/>
            <person name="Onmus-Leone F."/>
            <person name="Kuschner R.A."/>
            <person name="Lesho E.P."/>
            <person name="Waterman P.E."/>
        </authorList>
    </citation>
    <scope>NUCLEOTIDE SEQUENCE [LARGE SCALE GENOMIC DNA]</scope>
    <source>
        <strain evidence="4">MRSN 2154</strain>
    </source>
</reference>
<dbReference type="Proteomes" id="UP000005012">
    <property type="component" value="Chromosome"/>
</dbReference>
<accession>A0A140NKQ0</accession>
<dbReference type="InterPro" id="IPR023696">
    <property type="entry name" value="Ureohydrolase_dom_sf"/>
</dbReference>
<proteinExistence type="inferred from homology"/>
<dbReference type="PATRIC" id="fig|1157951.4.peg.1612"/>
<protein>
    <submittedName>
        <fullName evidence="3">Deacetylase</fullName>
    </submittedName>
</protein>
<dbReference type="AlphaFoldDB" id="A0A140NKQ0"/>
<dbReference type="InterPro" id="IPR000286">
    <property type="entry name" value="HDACs"/>
</dbReference>
<evidence type="ECO:0000259" key="2">
    <source>
        <dbReference type="Pfam" id="PF00850"/>
    </source>
</evidence>
<dbReference type="Gene3D" id="3.40.800.20">
    <property type="entry name" value="Histone deacetylase domain"/>
    <property type="match status" value="1"/>
</dbReference>
<feature type="domain" description="Histone deacetylase" evidence="2">
    <location>
        <begin position="63"/>
        <end position="336"/>
    </location>
</feature>
<organism evidence="3 4">
    <name type="scientific">Providencia stuartii (strain MRSN 2154)</name>
    <dbReference type="NCBI Taxonomy" id="1157951"/>
    <lineage>
        <taxon>Bacteria</taxon>
        <taxon>Pseudomonadati</taxon>
        <taxon>Pseudomonadota</taxon>
        <taxon>Gammaproteobacteria</taxon>
        <taxon>Enterobacterales</taxon>
        <taxon>Morganellaceae</taxon>
        <taxon>Providencia</taxon>
    </lineage>
</organism>
<dbReference type="InterPro" id="IPR023801">
    <property type="entry name" value="His_deacetylse_dom"/>
</dbReference>
<evidence type="ECO:0000313" key="4">
    <source>
        <dbReference type="Proteomes" id="UP000005012"/>
    </source>
</evidence>
<evidence type="ECO:0000313" key="3">
    <source>
        <dbReference type="EMBL" id="AFH93481.1"/>
    </source>
</evidence>
<dbReference type="SUPFAM" id="SSF52768">
    <property type="entry name" value="Arginase/deacetylase"/>
    <property type="match status" value="1"/>
</dbReference>
<comment type="similarity">
    <text evidence="1">Belongs to the histone deacetylase family.</text>
</comment>
<reference evidence="3 4" key="1">
    <citation type="journal article" date="2012" name="J. Bacteriol.">
        <title>Complete Genome Sequence of Providencia stuartii Clinical Isolate MRSN 2154.</title>
        <authorList>
            <person name="Clifford R.J."/>
            <person name="Hang J."/>
            <person name="Riley M.C."/>
            <person name="Onmus-Leone F."/>
            <person name="Kuschner R.A."/>
            <person name="Lesho E.P."/>
            <person name="Waterman P.E."/>
        </authorList>
    </citation>
    <scope>NUCLEOTIDE SEQUENCE [LARGE SCALE GENOMIC DNA]</scope>
    <source>
        <strain evidence="3 4">MRSN 2154</strain>
    </source>
</reference>
<dbReference type="PANTHER" id="PTHR10625">
    <property type="entry name" value="HISTONE DEACETYLASE HDAC1-RELATED"/>
    <property type="match status" value="1"/>
</dbReference>
<gene>
    <name evidence="3" type="ordered locus">S70_08075</name>
</gene>
<dbReference type="InterPro" id="IPR037138">
    <property type="entry name" value="His_deacetylse_dom_sf"/>
</dbReference>
<dbReference type="HOGENOM" id="CLU_007727_8_2_6"/>
<dbReference type="GO" id="GO:0040029">
    <property type="term" value="P:epigenetic regulation of gene expression"/>
    <property type="evidence" value="ECO:0007669"/>
    <property type="project" value="TreeGrafter"/>
</dbReference>
<evidence type="ECO:0000256" key="1">
    <source>
        <dbReference type="ARBA" id="ARBA00005947"/>
    </source>
</evidence>
<name>A0A140NKQ0_PROSM</name>
<dbReference type="PRINTS" id="PR01270">
    <property type="entry name" value="HDASUPER"/>
</dbReference>